<evidence type="ECO:0000256" key="3">
    <source>
        <dbReference type="SAM" id="MobiDB-lite"/>
    </source>
</evidence>
<name>A0AAW6U0X8_9BACT</name>
<keyword evidence="6" id="KW-1185">Reference proteome</keyword>
<evidence type="ECO:0000256" key="1">
    <source>
        <dbReference type="ARBA" id="ARBA00006821"/>
    </source>
</evidence>
<dbReference type="RefSeq" id="WP_349245005.1">
    <property type="nucleotide sequence ID" value="NZ_JASCXX010000011.1"/>
</dbReference>
<evidence type="ECO:0000313" key="5">
    <source>
        <dbReference type="EMBL" id="MDI6449599.1"/>
    </source>
</evidence>
<comment type="similarity">
    <text evidence="1">Belongs to the glycosyl hydrolase 57 family.</text>
</comment>
<dbReference type="Gene3D" id="3.20.110.20">
    <property type="match status" value="1"/>
</dbReference>
<accession>A0AAW6U0X8</accession>
<organism evidence="5 6">
    <name type="scientific">Anaerobaca lacustris</name>
    <dbReference type="NCBI Taxonomy" id="3044600"/>
    <lineage>
        <taxon>Bacteria</taxon>
        <taxon>Pseudomonadati</taxon>
        <taxon>Planctomycetota</taxon>
        <taxon>Phycisphaerae</taxon>
        <taxon>Sedimentisphaerales</taxon>
        <taxon>Anaerobacaceae</taxon>
        <taxon>Anaerobaca</taxon>
    </lineage>
</organism>
<dbReference type="InterPro" id="IPR052046">
    <property type="entry name" value="GH57_Enzymes"/>
</dbReference>
<dbReference type="GO" id="GO:0016787">
    <property type="term" value="F:hydrolase activity"/>
    <property type="evidence" value="ECO:0007669"/>
    <property type="project" value="UniProtKB-KW"/>
</dbReference>
<protein>
    <submittedName>
        <fullName evidence="5">Glycoside hydrolase family 57 protein</fullName>
    </submittedName>
</protein>
<keyword evidence="5" id="KW-0378">Hydrolase</keyword>
<feature type="region of interest" description="Disordered" evidence="3">
    <location>
        <begin position="394"/>
        <end position="422"/>
    </location>
</feature>
<reference evidence="5" key="1">
    <citation type="submission" date="2023-05" db="EMBL/GenBank/DDBJ databases">
        <title>Anaerotaeda fermentans gen. nov., sp. nov., a novel anaerobic planctomycete of the new family within the order Sedimentisphaerales isolated from Taman Peninsula, Russia.</title>
        <authorList>
            <person name="Khomyakova M.A."/>
            <person name="Merkel A.Y."/>
            <person name="Slobodkin A.I."/>
        </authorList>
    </citation>
    <scope>NUCLEOTIDE SEQUENCE</scope>
    <source>
        <strain evidence="5">M17dextr</strain>
    </source>
</reference>
<dbReference type="PANTHER" id="PTHR36306:SF1">
    <property type="entry name" value="ALPHA-AMYLASE-RELATED"/>
    <property type="match status" value="1"/>
</dbReference>
<evidence type="ECO:0000259" key="4">
    <source>
        <dbReference type="Pfam" id="PF03065"/>
    </source>
</evidence>
<dbReference type="GO" id="GO:0005975">
    <property type="term" value="P:carbohydrate metabolic process"/>
    <property type="evidence" value="ECO:0007669"/>
    <property type="project" value="InterPro"/>
</dbReference>
<comment type="caution">
    <text evidence="5">The sequence shown here is derived from an EMBL/GenBank/DDBJ whole genome shotgun (WGS) entry which is preliminary data.</text>
</comment>
<dbReference type="PANTHER" id="PTHR36306">
    <property type="entry name" value="ALPHA-AMYLASE-RELATED-RELATED"/>
    <property type="match status" value="1"/>
</dbReference>
<dbReference type="SUPFAM" id="SSF88713">
    <property type="entry name" value="Glycoside hydrolase/deacetylase"/>
    <property type="match status" value="1"/>
</dbReference>
<evidence type="ECO:0000313" key="6">
    <source>
        <dbReference type="Proteomes" id="UP001431776"/>
    </source>
</evidence>
<dbReference type="Proteomes" id="UP001431776">
    <property type="component" value="Unassembled WGS sequence"/>
</dbReference>
<dbReference type="AlphaFoldDB" id="A0AAW6U0X8"/>
<dbReference type="InterPro" id="IPR011330">
    <property type="entry name" value="Glyco_hydro/deAcase_b/a-brl"/>
</dbReference>
<dbReference type="EMBL" id="JASCXX010000011">
    <property type="protein sequence ID" value="MDI6449599.1"/>
    <property type="molecule type" value="Genomic_DNA"/>
</dbReference>
<dbReference type="CDD" id="cd10795">
    <property type="entry name" value="GH57N_MJA1_like"/>
    <property type="match status" value="1"/>
</dbReference>
<feature type="domain" description="Glycoside hydrolase family 57 N-terminal" evidence="4">
    <location>
        <begin position="6"/>
        <end position="293"/>
    </location>
</feature>
<gene>
    <name evidence="5" type="ORF">QJ522_11140</name>
</gene>
<dbReference type="InterPro" id="IPR004300">
    <property type="entry name" value="Glyco_hydro_57_N"/>
</dbReference>
<sequence length="422" mass="48508">MASVCFYFQVHQPHRLRHYTIFDSGSDYFDAYKNAEICRKVAKKCYLPTNRLLLELIERHAGQFKVAFSITGTALEQFADYAPEVLVGFQRLAATGCVEFLSETYHHSLSFLFSPDEFADQVAAHRKLIRDLFGQTPQVFRNTELIYSNQLAQAVARIGGFKAILAEGADHILGYRSPNYVYKPPEAPGLKLLLKNYRLSDDIAFRFSNRHWSEWPLSVGKFAQWVNAVNGNGYVVNLFVDYETFGEHQWEDTGIFEFLRALPDEILRHPDNGFKTPGEVADAYEAVDAVDVPHLISWADTERDLSAWLGNAMQQNAITELYRMEQAVKQTGDPDILRDWRRLQTSDHFYYMCTKYFADGDVHKYFNPYDTPYDSYINFMNVLDNMRSRCATARPAAPSPARIVETQSPQYPRRRTDTSVTV</sequence>
<evidence type="ECO:0000256" key="2">
    <source>
        <dbReference type="ARBA" id="ARBA00023277"/>
    </source>
</evidence>
<proteinExistence type="inferred from homology"/>
<dbReference type="Pfam" id="PF03065">
    <property type="entry name" value="Glyco_hydro_57"/>
    <property type="match status" value="1"/>
</dbReference>
<keyword evidence="2" id="KW-0119">Carbohydrate metabolism</keyword>